<comment type="similarity">
    <text evidence="3">Belongs to the isocitrate lyase/PEP mutase superfamily. PEP mutase family.</text>
</comment>
<dbReference type="SUPFAM" id="SSF51621">
    <property type="entry name" value="Phosphoenolpyruvate/pyruvate domain"/>
    <property type="match status" value="1"/>
</dbReference>
<proteinExistence type="inferred from homology"/>
<dbReference type="GO" id="GO:0050188">
    <property type="term" value="F:phosphoenolpyruvate mutase activity"/>
    <property type="evidence" value="ECO:0007669"/>
    <property type="project" value="UniProtKB-EC"/>
</dbReference>
<dbReference type="EC" id="5.4.2.9" evidence="2"/>
<evidence type="ECO:0000313" key="4">
    <source>
        <dbReference type="EMBL" id="CAD9111399.1"/>
    </source>
</evidence>
<sequence length="274" mass="30064">MECHSGLSGLLVERARGANGECFNATWSSSLTSSTIKGKPDIETVNTTDRLAIVHDVLEVTSLPLIYDGDTGGVPEIFHFTVRSLERLGVSACVIEDKTGLKQNSLFGTDRKQQLEDIDAFCAKIAAGKKAQVTEDFMIFARMESLIAGLGQEEALRRSRASLEAGVDGIMIHSKEREPDEILSFLAEYQKMRRDYPGRGYIIAVPTTYNSIKETELHKAGVDVVIHANQLIRSAVPAMKQVAESILTHGRSKEVDSELLSVKEILGLIDDNTK</sequence>
<dbReference type="PANTHER" id="PTHR42905">
    <property type="entry name" value="PHOSPHOENOLPYRUVATE CARBOXYLASE"/>
    <property type="match status" value="1"/>
</dbReference>
<dbReference type="InterPro" id="IPR040442">
    <property type="entry name" value="Pyrv_kinase-like_dom_sf"/>
</dbReference>
<dbReference type="EMBL" id="HBGE01020919">
    <property type="protein sequence ID" value="CAD9111399.1"/>
    <property type="molecule type" value="Transcribed_RNA"/>
</dbReference>
<dbReference type="InterPro" id="IPR015813">
    <property type="entry name" value="Pyrv/PenolPyrv_kinase-like_dom"/>
</dbReference>
<name>A0A7S1LR53_ALECA</name>
<dbReference type="Pfam" id="PF13714">
    <property type="entry name" value="PEP_mutase"/>
    <property type="match status" value="1"/>
</dbReference>
<keyword evidence="1" id="KW-0413">Isomerase</keyword>
<dbReference type="CDD" id="cd00377">
    <property type="entry name" value="ICL_PEPM"/>
    <property type="match status" value="1"/>
</dbReference>
<protein>
    <recommendedName>
        <fullName evidence="2">phosphoenolpyruvate mutase</fullName>
        <ecNumber evidence="2">5.4.2.9</ecNumber>
    </recommendedName>
</protein>
<evidence type="ECO:0000256" key="2">
    <source>
        <dbReference type="ARBA" id="ARBA00024063"/>
    </source>
</evidence>
<organism evidence="4">
    <name type="scientific">Alexandrium catenella</name>
    <name type="common">Red tide dinoflagellate</name>
    <name type="synonym">Gonyaulax catenella</name>
    <dbReference type="NCBI Taxonomy" id="2925"/>
    <lineage>
        <taxon>Eukaryota</taxon>
        <taxon>Sar</taxon>
        <taxon>Alveolata</taxon>
        <taxon>Dinophyceae</taxon>
        <taxon>Gonyaulacales</taxon>
        <taxon>Pyrocystaceae</taxon>
        <taxon>Alexandrium</taxon>
    </lineage>
</organism>
<reference evidence="4" key="1">
    <citation type="submission" date="2021-01" db="EMBL/GenBank/DDBJ databases">
        <authorList>
            <person name="Corre E."/>
            <person name="Pelletier E."/>
            <person name="Niang G."/>
            <person name="Scheremetjew M."/>
            <person name="Finn R."/>
            <person name="Kale V."/>
            <person name="Holt S."/>
            <person name="Cochrane G."/>
            <person name="Meng A."/>
            <person name="Brown T."/>
            <person name="Cohen L."/>
        </authorList>
    </citation>
    <scope>NUCLEOTIDE SEQUENCE</scope>
    <source>
        <strain evidence="4">OF101</strain>
    </source>
</reference>
<evidence type="ECO:0000256" key="1">
    <source>
        <dbReference type="ARBA" id="ARBA00023235"/>
    </source>
</evidence>
<dbReference type="AlphaFoldDB" id="A0A7S1LR53"/>
<dbReference type="PANTHER" id="PTHR42905:SF7">
    <property type="entry name" value="PHOSPHOENOLPYRUVATE PHOSPHOMUTASE"/>
    <property type="match status" value="1"/>
</dbReference>
<evidence type="ECO:0000256" key="3">
    <source>
        <dbReference type="ARBA" id="ARBA00038455"/>
    </source>
</evidence>
<dbReference type="InterPro" id="IPR039556">
    <property type="entry name" value="ICL/PEPM"/>
</dbReference>
<dbReference type="NCBIfam" id="TIGR02320">
    <property type="entry name" value="PEP_mutase"/>
    <property type="match status" value="1"/>
</dbReference>
<dbReference type="Gene3D" id="3.20.20.60">
    <property type="entry name" value="Phosphoenolpyruvate-binding domains"/>
    <property type="match status" value="1"/>
</dbReference>
<gene>
    <name evidence="4" type="ORF">ACAT0790_LOCUS12603</name>
</gene>
<accession>A0A7S1LR53</accession>
<dbReference type="InterPro" id="IPR012698">
    <property type="entry name" value="PEnolPyrv_PMutase_core"/>
</dbReference>